<protein>
    <submittedName>
        <fullName evidence="2">Uncharacterized protein</fullName>
    </submittedName>
</protein>
<dbReference type="EMBL" id="JASAOF010000029">
    <property type="protein sequence ID" value="MDI2032422.1"/>
    <property type="molecule type" value="Genomic_DNA"/>
</dbReference>
<evidence type="ECO:0000313" key="2">
    <source>
        <dbReference type="EMBL" id="MDI2032422.1"/>
    </source>
</evidence>
<comment type="caution">
    <text evidence="2">The sequence shown here is derived from an EMBL/GenBank/DDBJ whole genome shotgun (WGS) entry which is preliminary data.</text>
</comment>
<accession>A0ABT6PX17</accession>
<reference evidence="2 3" key="1">
    <citation type="submission" date="2023-04" db="EMBL/GenBank/DDBJ databases">
        <title>Draft genome sequence of Saccharopolyspora sp. TS4A08 isolated from sweet potato rhizospheric soil.</title>
        <authorList>
            <person name="Suksaard P."/>
            <person name="Duangmal K."/>
        </authorList>
    </citation>
    <scope>NUCLEOTIDE SEQUENCE [LARGE SCALE GENOMIC DNA]</scope>
    <source>
        <strain evidence="2 3">TS4A08</strain>
    </source>
</reference>
<proteinExistence type="predicted"/>
<dbReference type="Proteomes" id="UP001237595">
    <property type="component" value="Unassembled WGS sequence"/>
</dbReference>
<evidence type="ECO:0000313" key="3">
    <source>
        <dbReference type="Proteomes" id="UP001237595"/>
    </source>
</evidence>
<feature type="region of interest" description="Disordered" evidence="1">
    <location>
        <begin position="1"/>
        <end position="26"/>
    </location>
</feature>
<keyword evidence="3" id="KW-1185">Reference proteome</keyword>
<sequence length="82" mass="8751">MRISLGDLDRVRDQAPASRGAEEEEGVVPARAQQIGGWLSLALVVHFVVNAPIQAAQFTRDLLSRLAAAGHSGIVFLTNITT</sequence>
<name>A0ABT6PX17_9PSEU</name>
<dbReference type="RefSeq" id="WP_281458675.1">
    <property type="nucleotide sequence ID" value="NZ_JASAOF010000029.1"/>
</dbReference>
<organism evidence="2 3">
    <name type="scientific">Saccharopolyspora ipomoeae</name>
    <dbReference type="NCBI Taxonomy" id="3042027"/>
    <lineage>
        <taxon>Bacteria</taxon>
        <taxon>Bacillati</taxon>
        <taxon>Actinomycetota</taxon>
        <taxon>Actinomycetes</taxon>
        <taxon>Pseudonocardiales</taxon>
        <taxon>Pseudonocardiaceae</taxon>
        <taxon>Saccharopolyspora</taxon>
    </lineage>
</organism>
<gene>
    <name evidence="2" type="ORF">QFW96_27630</name>
</gene>
<evidence type="ECO:0000256" key="1">
    <source>
        <dbReference type="SAM" id="MobiDB-lite"/>
    </source>
</evidence>